<keyword evidence="4" id="KW-1185">Reference proteome</keyword>
<accession>A0A1T4JMC3</accession>
<sequence>MKRFLVFLADGFEEIEALTPVDYLRRAGIEVDTVSITDDLKVTGSHKIPVLADKLLTDINPDDYVGLYLPGGLPGATNLRDNEAVVKLVQQFNQEEKLVTAICAAPIVLEKAGVIEGKNVTSFPSFKEELTTAKAYVEDDIVVEDGNIITGRGAAIAIYQSFKIVETLLGREAVEKLKEGIQQHKVEEFYGFKA</sequence>
<dbReference type="CDD" id="cd03135">
    <property type="entry name" value="GATase1_DJ-1"/>
    <property type="match status" value="1"/>
</dbReference>
<dbReference type="PANTHER" id="PTHR48094">
    <property type="entry name" value="PROTEIN/NUCLEIC ACID DEGLYCASE DJ-1-RELATED"/>
    <property type="match status" value="1"/>
</dbReference>
<dbReference type="Gene3D" id="3.40.50.880">
    <property type="match status" value="1"/>
</dbReference>
<dbReference type="RefSeq" id="WP_078755037.1">
    <property type="nucleotide sequence ID" value="NZ_FUWO01000001.1"/>
</dbReference>
<evidence type="ECO:0000313" key="3">
    <source>
        <dbReference type="EMBL" id="SJZ31247.1"/>
    </source>
</evidence>
<protein>
    <submittedName>
        <fullName evidence="3">4-methyl-5(B-hydroxyethyl)-thiazole monophosphate biosynthesis</fullName>
    </submittedName>
</protein>
<dbReference type="STRING" id="1121925.SAMN02746011_00156"/>
<comment type="similarity">
    <text evidence="1">Belongs to the peptidase C56 family.</text>
</comment>
<gene>
    <name evidence="3" type="ORF">SAMN02746011_00156</name>
</gene>
<dbReference type="AlphaFoldDB" id="A0A1T4JMC3"/>
<dbReference type="EMBL" id="FUWO01000001">
    <property type="protein sequence ID" value="SJZ31247.1"/>
    <property type="molecule type" value="Genomic_DNA"/>
</dbReference>
<dbReference type="Pfam" id="PF01965">
    <property type="entry name" value="DJ-1_PfpI"/>
    <property type="match status" value="1"/>
</dbReference>
<dbReference type="SUPFAM" id="SSF52317">
    <property type="entry name" value="Class I glutamine amidotransferase-like"/>
    <property type="match status" value="1"/>
</dbReference>
<dbReference type="PROSITE" id="PS51276">
    <property type="entry name" value="PEPTIDASE_C56_PFPI"/>
    <property type="match status" value="1"/>
</dbReference>
<evidence type="ECO:0000313" key="4">
    <source>
        <dbReference type="Proteomes" id="UP000189941"/>
    </source>
</evidence>
<dbReference type="OrthoDB" id="9800516at2"/>
<dbReference type="NCBIfam" id="TIGR01383">
    <property type="entry name" value="not_thiJ"/>
    <property type="match status" value="1"/>
</dbReference>
<feature type="domain" description="DJ-1/PfpI" evidence="2">
    <location>
        <begin position="2"/>
        <end position="166"/>
    </location>
</feature>
<proteinExistence type="inferred from homology"/>
<dbReference type="InterPro" id="IPR050325">
    <property type="entry name" value="Prot/Nucl_acid_deglycase"/>
</dbReference>
<evidence type="ECO:0000256" key="1">
    <source>
        <dbReference type="ARBA" id="ARBA00008542"/>
    </source>
</evidence>
<dbReference type="InterPro" id="IPR006286">
    <property type="entry name" value="C56_PfpI-like"/>
</dbReference>
<organism evidence="3 4">
    <name type="scientific">Globicatella sulfidifaciens DSM 15739</name>
    <dbReference type="NCBI Taxonomy" id="1121925"/>
    <lineage>
        <taxon>Bacteria</taxon>
        <taxon>Bacillati</taxon>
        <taxon>Bacillota</taxon>
        <taxon>Bacilli</taxon>
        <taxon>Lactobacillales</taxon>
        <taxon>Aerococcaceae</taxon>
        <taxon>Globicatella</taxon>
    </lineage>
</organism>
<dbReference type="InterPro" id="IPR029062">
    <property type="entry name" value="Class_I_gatase-like"/>
</dbReference>
<dbReference type="PANTHER" id="PTHR48094:SF12">
    <property type="entry name" value="PARKINSON DISEASE PROTEIN 7 HOMOLOG"/>
    <property type="match status" value="1"/>
</dbReference>
<reference evidence="4" key="1">
    <citation type="submission" date="2017-02" db="EMBL/GenBank/DDBJ databases">
        <authorList>
            <person name="Varghese N."/>
            <person name="Submissions S."/>
        </authorList>
    </citation>
    <scope>NUCLEOTIDE SEQUENCE [LARGE SCALE GENOMIC DNA]</scope>
    <source>
        <strain evidence="4">DSM 15739</strain>
    </source>
</reference>
<evidence type="ECO:0000259" key="2">
    <source>
        <dbReference type="Pfam" id="PF01965"/>
    </source>
</evidence>
<name>A0A1T4JMC3_9LACT</name>
<dbReference type="InterPro" id="IPR006287">
    <property type="entry name" value="DJ-1"/>
</dbReference>
<dbReference type="InterPro" id="IPR002818">
    <property type="entry name" value="DJ-1/PfpI"/>
</dbReference>
<dbReference type="GO" id="GO:0005737">
    <property type="term" value="C:cytoplasm"/>
    <property type="evidence" value="ECO:0007669"/>
    <property type="project" value="TreeGrafter"/>
</dbReference>
<dbReference type="Proteomes" id="UP000189941">
    <property type="component" value="Unassembled WGS sequence"/>
</dbReference>